<organism evidence="2">
    <name type="scientific">viral metagenome</name>
    <dbReference type="NCBI Taxonomy" id="1070528"/>
    <lineage>
        <taxon>unclassified sequences</taxon>
        <taxon>metagenomes</taxon>
        <taxon>organismal metagenomes</taxon>
    </lineage>
</organism>
<evidence type="ECO:0000313" key="2">
    <source>
        <dbReference type="EMBL" id="QHS90761.1"/>
    </source>
</evidence>
<dbReference type="AlphaFoldDB" id="A0A6C0BG73"/>
<evidence type="ECO:0000256" key="1">
    <source>
        <dbReference type="SAM" id="Phobius"/>
    </source>
</evidence>
<keyword evidence="1" id="KW-1133">Transmembrane helix</keyword>
<reference evidence="2" key="1">
    <citation type="journal article" date="2020" name="Nature">
        <title>Giant virus diversity and host interactions through global metagenomics.</title>
        <authorList>
            <person name="Schulz F."/>
            <person name="Roux S."/>
            <person name="Paez-Espino D."/>
            <person name="Jungbluth S."/>
            <person name="Walsh D.A."/>
            <person name="Denef V.J."/>
            <person name="McMahon K.D."/>
            <person name="Konstantinidis K.T."/>
            <person name="Eloe-Fadrosh E.A."/>
            <person name="Kyrpides N.C."/>
            <person name="Woyke T."/>
        </authorList>
    </citation>
    <scope>NUCLEOTIDE SEQUENCE</scope>
    <source>
        <strain evidence="2">GVMAG-M-3300010354-11</strain>
    </source>
</reference>
<protein>
    <recommendedName>
        <fullName evidence="3">ATP-grasp domain-containing protein</fullName>
    </recommendedName>
</protein>
<feature type="transmembrane region" description="Helical" evidence="1">
    <location>
        <begin position="359"/>
        <end position="382"/>
    </location>
</feature>
<dbReference type="EMBL" id="MN739145">
    <property type="protein sequence ID" value="QHS90761.1"/>
    <property type="molecule type" value="Genomic_DNA"/>
</dbReference>
<name>A0A6C0BG73_9ZZZZ</name>
<evidence type="ECO:0008006" key="3">
    <source>
        <dbReference type="Google" id="ProtNLM"/>
    </source>
</evidence>
<keyword evidence="1" id="KW-0812">Transmembrane</keyword>
<accession>A0A6C0BG73</accession>
<keyword evidence="1" id="KW-0472">Membrane</keyword>
<sequence length="386" mass="45216">MIVGFIITPFVSDEVSKNELVEITDTRPWLSSVPSKFMVQIGDKKYVGDDISIAYYVKTYTQHNVKIISPLEEDADKKVLSCDICFLIIFDLLEAFHTLPSRLFQKVRKLFIMPNVYPSYSYQHFVNHKNIYYDYLKVNGVNIIPNLYISAKDFENNREDCIKRVTHMEPGDDGKIIGKPVLGQERIDFQVFYPKFTSERFEQYLEKMFKSYDGILFQPYIKNLDKNFEYKVMFIGNEVEYAVMVKNKVNDDVFVDIHDESFQETLQYAKFAFSKLPPITFNGKEVSRLMTRIDLSCCHGEDRFFVSEIEFVPSLFLSNIEKNMNIQVDALLGQQVEKILEEIKDTVHIKRQIVPNITWIYALYAIITLIILACIFVVYKYIAFKK</sequence>
<proteinExistence type="predicted"/>